<dbReference type="Pfam" id="PF20636">
    <property type="entry name" value="SMN_G2-BD"/>
    <property type="match status" value="1"/>
</dbReference>
<dbReference type="CDD" id="cd22851">
    <property type="entry name" value="SMN_N"/>
    <property type="match status" value="1"/>
</dbReference>
<sequence length="305" mass="33598">MRQVVSYDDLANTHEPAPAETGSRIPTSHSPPPAKKRKTSNPRGSNGRAQHVQHWDDPGSEPAQMSYDDQPAAGSSVTHLREEYTEEVVEVHAEDDLDEEGEESRELTHEEMWDDSALIDAWDSAMAEYKAYHGSGKDWKKEPVKKSPLWYNVPPSSSSKAKAKKKAATSKKVVAQGNDIHVQAEVDPEADSTPLDFSTFVPSHDPSLANTILPHSSTGPGYDHAHSYVSNQSEPIASQDEAFQRALTAMYWGGYWTAVYHCQRHAETASGSQQTLEAGAEGEEQENEQGEDAGDEEEDMLPAQR</sequence>
<organism evidence="3 4">
    <name type="scientific">Ceriporiopsis subvermispora (strain B)</name>
    <name type="common">White-rot fungus</name>
    <name type="synonym">Gelatoporia subvermispora</name>
    <dbReference type="NCBI Taxonomy" id="914234"/>
    <lineage>
        <taxon>Eukaryota</taxon>
        <taxon>Fungi</taxon>
        <taxon>Dikarya</taxon>
        <taxon>Basidiomycota</taxon>
        <taxon>Agaricomycotina</taxon>
        <taxon>Agaricomycetes</taxon>
        <taxon>Polyporales</taxon>
        <taxon>Gelatoporiaceae</taxon>
        <taxon>Gelatoporia</taxon>
    </lineage>
</organism>
<reference evidence="3 4" key="1">
    <citation type="journal article" date="2012" name="Proc. Natl. Acad. Sci. U.S.A.">
        <title>Comparative genomics of Ceriporiopsis subvermispora and Phanerochaete chrysosporium provide insight into selective ligninolysis.</title>
        <authorList>
            <person name="Fernandez-Fueyo E."/>
            <person name="Ruiz-Duenas F.J."/>
            <person name="Ferreira P."/>
            <person name="Floudas D."/>
            <person name="Hibbett D.S."/>
            <person name="Canessa P."/>
            <person name="Larrondo L.F."/>
            <person name="James T.Y."/>
            <person name="Seelenfreund D."/>
            <person name="Lobos S."/>
            <person name="Polanco R."/>
            <person name="Tello M."/>
            <person name="Honda Y."/>
            <person name="Watanabe T."/>
            <person name="Watanabe T."/>
            <person name="Ryu J.S."/>
            <person name="Kubicek C.P."/>
            <person name="Schmoll M."/>
            <person name="Gaskell J."/>
            <person name="Hammel K.E."/>
            <person name="St John F.J."/>
            <person name="Vanden Wymelenberg A."/>
            <person name="Sabat G."/>
            <person name="Splinter BonDurant S."/>
            <person name="Syed K."/>
            <person name="Yadav J.S."/>
            <person name="Doddapaneni H."/>
            <person name="Subramanian V."/>
            <person name="Lavin J.L."/>
            <person name="Oguiza J.A."/>
            <person name="Perez G."/>
            <person name="Pisabarro A.G."/>
            <person name="Ramirez L."/>
            <person name="Santoyo F."/>
            <person name="Master E."/>
            <person name="Coutinho P.M."/>
            <person name="Henrissat B."/>
            <person name="Lombard V."/>
            <person name="Magnuson J.K."/>
            <person name="Kuees U."/>
            <person name="Hori C."/>
            <person name="Igarashi K."/>
            <person name="Samejima M."/>
            <person name="Held B.W."/>
            <person name="Barry K.W."/>
            <person name="LaButti K.M."/>
            <person name="Lapidus A."/>
            <person name="Lindquist E.A."/>
            <person name="Lucas S.M."/>
            <person name="Riley R."/>
            <person name="Salamov A.A."/>
            <person name="Hoffmeister D."/>
            <person name="Schwenk D."/>
            <person name="Hadar Y."/>
            <person name="Yarden O."/>
            <person name="de Vries R.P."/>
            <person name="Wiebenga A."/>
            <person name="Stenlid J."/>
            <person name="Eastwood D."/>
            <person name="Grigoriev I.V."/>
            <person name="Berka R.M."/>
            <person name="Blanchette R.A."/>
            <person name="Kersten P."/>
            <person name="Martinez A.T."/>
            <person name="Vicuna R."/>
            <person name="Cullen D."/>
        </authorList>
    </citation>
    <scope>NUCLEOTIDE SEQUENCE [LARGE SCALE GENOMIC DNA]</scope>
    <source>
        <strain evidence="3 4">B</strain>
    </source>
</reference>
<keyword evidence="4" id="KW-1185">Reference proteome</keyword>
<dbReference type="Proteomes" id="UP000016930">
    <property type="component" value="Unassembled WGS sequence"/>
</dbReference>
<dbReference type="HOGENOM" id="CLU_081907_0_0_1"/>
<feature type="region of interest" description="Disordered" evidence="1">
    <location>
        <begin position="267"/>
        <end position="305"/>
    </location>
</feature>
<evidence type="ECO:0000259" key="2">
    <source>
        <dbReference type="Pfam" id="PF20636"/>
    </source>
</evidence>
<feature type="region of interest" description="Disordered" evidence="1">
    <location>
        <begin position="1"/>
        <end position="109"/>
    </location>
</feature>
<protein>
    <recommendedName>
        <fullName evidence="2">Survival Motor Neuron Gemin2-binding domain-containing protein</fullName>
    </recommendedName>
</protein>
<feature type="domain" description="Survival Motor Neuron Gemin2-binding" evidence="2">
    <location>
        <begin position="110"/>
        <end position="133"/>
    </location>
</feature>
<dbReference type="CDD" id="cd22852">
    <property type="entry name" value="SMN_C"/>
    <property type="match status" value="1"/>
</dbReference>
<dbReference type="AlphaFoldDB" id="M2RR33"/>
<dbReference type="InterPro" id="IPR049481">
    <property type="entry name" value="SMN_G2-BD"/>
</dbReference>
<proteinExistence type="predicted"/>
<dbReference type="EMBL" id="KB445791">
    <property type="protein sequence ID" value="EMD41346.1"/>
    <property type="molecule type" value="Genomic_DNA"/>
</dbReference>
<gene>
    <name evidence="3" type="ORF">CERSUDRAFT_109938</name>
</gene>
<dbReference type="InterPro" id="IPR047313">
    <property type="entry name" value="SMN_C"/>
</dbReference>
<evidence type="ECO:0000313" key="4">
    <source>
        <dbReference type="Proteomes" id="UP000016930"/>
    </source>
</evidence>
<dbReference type="STRING" id="914234.M2RR33"/>
<dbReference type="OrthoDB" id="197400at2759"/>
<name>M2RR33_CERS8</name>
<accession>M2RR33</accession>
<evidence type="ECO:0000313" key="3">
    <source>
        <dbReference type="EMBL" id="EMD41346.1"/>
    </source>
</evidence>
<feature type="compositionally biased region" description="Acidic residues" evidence="1">
    <location>
        <begin position="280"/>
        <end position="305"/>
    </location>
</feature>
<feature type="compositionally biased region" description="Basic and acidic residues" evidence="1">
    <location>
        <begin position="79"/>
        <end position="94"/>
    </location>
</feature>
<evidence type="ECO:0000256" key="1">
    <source>
        <dbReference type="SAM" id="MobiDB-lite"/>
    </source>
</evidence>